<organism evidence="1 2">
    <name type="scientific">Eumeta variegata</name>
    <name type="common">Bagworm moth</name>
    <name type="synonym">Eumeta japonica</name>
    <dbReference type="NCBI Taxonomy" id="151549"/>
    <lineage>
        <taxon>Eukaryota</taxon>
        <taxon>Metazoa</taxon>
        <taxon>Ecdysozoa</taxon>
        <taxon>Arthropoda</taxon>
        <taxon>Hexapoda</taxon>
        <taxon>Insecta</taxon>
        <taxon>Pterygota</taxon>
        <taxon>Neoptera</taxon>
        <taxon>Endopterygota</taxon>
        <taxon>Lepidoptera</taxon>
        <taxon>Glossata</taxon>
        <taxon>Ditrysia</taxon>
        <taxon>Tineoidea</taxon>
        <taxon>Psychidae</taxon>
        <taxon>Oiketicinae</taxon>
        <taxon>Eumeta</taxon>
    </lineage>
</organism>
<dbReference type="InterPro" id="IPR011009">
    <property type="entry name" value="Kinase-like_dom_sf"/>
</dbReference>
<comment type="caution">
    <text evidence="1">The sequence shown here is derived from an EMBL/GenBank/DDBJ whole genome shotgun (WGS) entry which is preliminary data.</text>
</comment>
<dbReference type="EMBL" id="BGZK01001714">
    <property type="protein sequence ID" value="GBP85055.1"/>
    <property type="molecule type" value="Genomic_DNA"/>
</dbReference>
<dbReference type="Gene3D" id="1.10.510.10">
    <property type="entry name" value="Transferase(Phosphotransferase) domain 1"/>
    <property type="match status" value="1"/>
</dbReference>
<dbReference type="SUPFAM" id="SSF56112">
    <property type="entry name" value="Protein kinase-like (PK-like)"/>
    <property type="match status" value="1"/>
</dbReference>
<proteinExistence type="predicted"/>
<dbReference type="AlphaFoldDB" id="A0A4C1ZEM6"/>
<keyword evidence="2" id="KW-1185">Reference proteome</keyword>
<evidence type="ECO:0000313" key="1">
    <source>
        <dbReference type="EMBL" id="GBP85055.1"/>
    </source>
</evidence>
<accession>A0A4C1ZEM6</accession>
<sequence length="146" mass="15813">MVASSRRAAVADGCRGVIVYGMVTGALPFTAPERAGRAAGAGGDGRDRPQLRQMIARGLGRKQRAALTLVSPECNAFVSRLLEPRAEARMTVEEAACHGWLREGAAGRRLRAQPLAPLDRHATEEVRYPQNINMNYAAQQPSEFLT</sequence>
<dbReference type="Proteomes" id="UP000299102">
    <property type="component" value="Unassembled WGS sequence"/>
</dbReference>
<name>A0A4C1ZEM6_EUMVA</name>
<protein>
    <submittedName>
        <fullName evidence="1">Uncharacterized protein</fullName>
    </submittedName>
</protein>
<evidence type="ECO:0000313" key="2">
    <source>
        <dbReference type="Proteomes" id="UP000299102"/>
    </source>
</evidence>
<gene>
    <name evidence="1" type="ORF">EVAR_48392_1</name>
</gene>
<reference evidence="1 2" key="1">
    <citation type="journal article" date="2019" name="Commun. Biol.">
        <title>The bagworm genome reveals a unique fibroin gene that provides high tensile strength.</title>
        <authorList>
            <person name="Kono N."/>
            <person name="Nakamura H."/>
            <person name="Ohtoshi R."/>
            <person name="Tomita M."/>
            <person name="Numata K."/>
            <person name="Arakawa K."/>
        </authorList>
    </citation>
    <scope>NUCLEOTIDE SEQUENCE [LARGE SCALE GENOMIC DNA]</scope>
</reference>
<dbReference type="OrthoDB" id="193931at2759"/>